<sequence>MTAPLAVTLDDIERAALRLRGHIRHTPMLADPLLAGCLLKLEYRQITGAFKLRGATNAVLSLSPDQLARGVVTASTGNHGRALAHAARAAGGRAVVCLSHLVPDNKVQAIRDLGAEVRIIGQSQDEAMAEVTRAVAQEGLTEVPPFDHPDVVAGQGTLGLEILADCPAPGVVLIPLSGGGLAAGVAAAIRALSPATRIIGVSMERGAAMAASLAAGHAVEVQELPTLADSLGGGIGLANRVTFAMCRALLDDVVLVNEDEIAAAMRHIHSVTGDAVEGAAAVGVAALLAGRVACAPATVCILSGANIAPETFAQIMKGQSA</sequence>
<feature type="domain" description="Tryptophan synthase beta chain-like PALP" evidence="5">
    <location>
        <begin position="21"/>
        <end position="304"/>
    </location>
</feature>
<dbReference type="EMBL" id="QWEY01000008">
    <property type="protein sequence ID" value="RGP36490.1"/>
    <property type="molecule type" value="Genomic_DNA"/>
</dbReference>
<dbReference type="OrthoDB" id="9811476at2"/>
<protein>
    <submittedName>
        <fullName evidence="6">Hydroxyectoine utilization dehydratase EutB</fullName>
    </submittedName>
</protein>
<dbReference type="Proteomes" id="UP000284547">
    <property type="component" value="Unassembled WGS sequence"/>
</dbReference>
<dbReference type="Pfam" id="PF00291">
    <property type="entry name" value="PALP"/>
    <property type="match status" value="1"/>
</dbReference>
<dbReference type="RefSeq" id="WP_118153832.1">
    <property type="nucleotide sequence ID" value="NZ_QWEY01000008.1"/>
</dbReference>
<evidence type="ECO:0000259" key="5">
    <source>
        <dbReference type="Pfam" id="PF00291"/>
    </source>
</evidence>
<dbReference type="FunFam" id="3.40.50.1100:FF:000005">
    <property type="entry name" value="Threonine dehydratase catabolic"/>
    <property type="match status" value="1"/>
</dbReference>
<evidence type="ECO:0000256" key="1">
    <source>
        <dbReference type="ARBA" id="ARBA00001933"/>
    </source>
</evidence>
<organism evidence="6 7">
    <name type="scientific">Pseudotabrizicola alkalilacus</name>
    <dbReference type="NCBI Taxonomy" id="2305252"/>
    <lineage>
        <taxon>Bacteria</taxon>
        <taxon>Pseudomonadati</taxon>
        <taxon>Pseudomonadota</taxon>
        <taxon>Alphaproteobacteria</taxon>
        <taxon>Rhodobacterales</taxon>
        <taxon>Paracoccaceae</taxon>
        <taxon>Pseudotabrizicola</taxon>
    </lineage>
</organism>
<evidence type="ECO:0000256" key="4">
    <source>
        <dbReference type="ARBA" id="ARBA00023239"/>
    </source>
</evidence>
<dbReference type="PANTHER" id="PTHR48078:SF6">
    <property type="entry name" value="L-THREONINE DEHYDRATASE CATABOLIC TDCB"/>
    <property type="match status" value="1"/>
</dbReference>
<dbReference type="GO" id="GO:0003941">
    <property type="term" value="F:L-serine ammonia-lyase activity"/>
    <property type="evidence" value="ECO:0007669"/>
    <property type="project" value="TreeGrafter"/>
</dbReference>
<comment type="caution">
    <text evidence="6">The sequence shown here is derived from an EMBL/GenBank/DDBJ whole genome shotgun (WGS) entry which is preliminary data.</text>
</comment>
<dbReference type="InterPro" id="IPR014333">
    <property type="entry name" value="Ectoine_EutB"/>
</dbReference>
<name>A0A411Z0B0_9RHOB</name>
<comment type="similarity">
    <text evidence="2">Belongs to the serine/threonine dehydratase family.</text>
</comment>
<dbReference type="AlphaFoldDB" id="A0A411Z0B0"/>
<reference evidence="6 7" key="1">
    <citation type="submission" date="2018-08" db="EMBL/GenBank/DDBJ databases">
        <title>Flavobacterium tibetense sp. nov., isolated from a wetland YonghuCo on Tibetan Plateau.</title>
        <authorList>
            <person name="Phurbu D."/>
            <person name="Lu H."/>
            <person name="Xing P."/>
        </authorList>
    </citation>
    <scope>NUCLEOTIDE SEQUENCE [LARGE SCALE GENOMIC DNA]</scope>
    <source>
        <strain evidence="6 7">DJC</strain>
    </source>
</reference>
<dbReference type="GO" id="GO:0004794">
    <property type="term" value="F:threonine deaminase activity"/>
    <property type="evidence" value="ECO:0007669"/>
    <property type="project" value="TreeGrafter"/>
</dbReference>
<comment type="cofactor">
    <cofactor evidence="1">
        <name>pyridoxal 5'-phosphate</name>
        <dbReference type="ChEBI" id="CHEBI:597326"/>
    </cofactor>
</comment>
<proteinExistence type="inferred from homology"/>
<dbReference type="GO" id="GO:0030170">
    <property type="term" value="F:pyridoxal phosphate binding"/>
    <property type="evidence" value="ECO:0007669"/>
    <property type="project" value="InterPro"/>
</dbReference>
<evidence type="ECO:0000313" key="6">
    <source>
        <dbReference type="EMBL" id="RGP36490.1"/>
    </source>
</evidence>
<evidence type="ECO:0000256" key="3">
    <source>
        <dbReference type="ARBA" id="ARBA00022898"/>
    </source>
</evidence>
<dbReference type="NCBIfam" id="TIGR02991">
    <property type="entry name" value="ectoine_eutB"/>
    <property type="match status" value="1"/>
</dbReference>
<dbReference type="NCBIfam" id="NF005680">
    <property type="entry name" value="PRK07476.1"/>
    <property type="match status" value="1"/>
</dbReference>
<dbReference type="GO" id="GO:0006567">
    <property type="term" value="P:L-threonine catabolic process"/>
    <property type="evidence" value="ECO:0007669"/>
    <property type="project" value="TreeGrafter"/>
</dbReference>
<accession>A0A411Z0B0</accession>
<dbReference type="SUPFAM" id="SSF53686">
    <property type="entry name" value="Tryptophan synthase beta subunit-like PLP-dependent enzymes"/>
    <property type="match status" value="1"/>
</dbReference>
<keyword evidence="7" id="KW-1185">Reference proteome</keyword>
<dbReference type="InterPro" id="IPR050147">
    <property type="entry name" value="Ser/Thr_Dehydratase"/>
</dbReference>
<dbReference type="InterPro" id="IPR001926">
    <property type="entry name" value="TrpB-like_PALP"/>
</dbReference>
<gene>
    <name evidence="6" type="primary">eutB</name>
    <name evidence="6" type="ORF">D1012_14980</name>
</gene>
<keyword evidence="4" id="KW-0456">Lyase</keyword>
<dbReference type="PANTHER" id="PTHR48078">
    <property type="entry name" value="THREONINE DEHYDRATASE, MITOCHONDRIAL-RELATED"/>
    <property type="match status" value="1"/>
</dbReference>
<dbReference type="InterPro" id="IPR000634">
    <property type="entry name" value="Ser/Thr_deHydtase_PyrdxlP-BS"/>
</dbReference>
<keyword evidence="3" id="KW-0663">Pyridoxal phosphate</keyword>
<evidence type="ECO:0000313" key="7">
    <source>
        <dbReference type="Proteomes" id="UP000284547"/>
    </source>
</evidence>
<dbReference type="GO" id="GO:0009097">
    <property type="term" value="P:isoleucine biosynthetic process"/>
    <property type="evidence" value="ECO:0007669"/>
    <property type="project" value="TreeGrafter"/>
</dbReference>
<dbReference type="InterPro" id="IPR036052">
    <property type="entry name" value="TrpB-like_PALP_sf"/>
</dbReference>
<dbReference type="PROSITE" id="PS00165">
    <property type="entry name" value="DEHYDRATASE_SER_THR"/>
    <property type="match status" value="1"/>
</dbReference>
<dbReference type="GO" id="GO:0006565">
    <property type="term" value="P:L-serine catabolic process"/>
    <property type="evidence" value="ECO:0007669"/>
    <property type="project" value="TreeGrafter"/>
</dbReference>
<dbReference type="Gene3D" id="3.40.50.1100">
    <property type="match status" value="2"/>
</dbReference>
<evidence type="ECO:0000256" key="2">
    <source>
        <dbReference type="ARBA" id="ARBA00010869"/>
    </source>
</evidence>